<dbReference type="SUPFAM" id="SSF52777">
    <property type="entry name" value="CoA-dependent acyltransferases"/>
    <property type="match status" value="1"/>
</dbReference>
<dbReference type="PANTHER" id="PTHR45398:SF1">
    <property type="entry name" value="ENZYME, PUTATIVE (JCVI)-RELATED"/>
    <property type="match status" value="1"/>
</dbReference>
<dbReference type="Gene3D" id="3.30.559.30">
    <property type="entry name" value="Nonribosomal peptide synthetase, condensation domain"/>
    <property type="match status" value="2"/>
</dbReference>
<evidence type="ECO:0008006" key="5">
    <source>
        <dbReference type="Google" id="ProtNLM"/>
    </source>
</evidence>
<evidence type="ECO:0000256" key="1">
    <source>
        <dbReference type="ARBA" id="ARBA00029454"/>
    </source>
</evidence>
<evidence type="ECO:0000313" key="4">
    <source>
        <dbReference type="Proteomes" id="UP000624244"/>
    </source>
</evidence>
<comment type="caution">
    <text evidence="3">The sequence shown here is derived from an EMBL/GenBank/DDBJ whole genome shotgun (WGS) entry which is preliminary data.</text>
</comment>
<gene>
    <name evidence="3" type="ORF">GGP41_007479</name>
</gene>
<proteinExistence type="inferred from homology"/>
<name>A0A8H5Z5U8_COCSA</name>
<feature type="non-terminal residue" evidence="3">
    <location>
        <position position="1"/>
    </location>
</feature>
<evidence type="ECO:0000313" key="3">
    <source>
        <dbReference type="EMBL" id="KAF5843941.1"/>
    </source>
</evidence>
<accession>A0A8H5Z5U8</accession>
<dbReference type="Proteomes" id="UP000624244">
    <property type="component" value="Unassembled WGS sequence"/>
</dbReference>
<dbReference type="EMBL" id="WNKQ01000091">
    <property type="protein sequence ID" value="KAF5843941.1"/>
    <property type="molecule type" value="Genomic_DNA"/>
</dbReference>
<dbReference type="AlphaFoldDB" id="A0A8H5Z5U8"/>
<sequence length="308" mass="33928">MHNLESASLGGDEGSTKTMQEDREAASVYWQSALAGCQAISFPTLPPAVQQPVAEATATYQCLPLVKRPSDVTISTIAFGAWAIVASYYTNVDDVVFGTTITGSKASINGVEAVFESDITTVPKQEAQLILHGQTGLEQIAKVSADAKRACHFQTLLTLQSASGKRDKETIGEWHNQSKLQEFMEFALVVECVLDNTEGIRITASFDPRVLDQWSVDKMLQQFSFVMSQLTSADKHAKLTTIDPITSEDRQQLLEWNRDIPPATEWCIHDLFTEQARARPTAPAICAWDGEMTYGELDELSSRLANHL</sequence>
<protein>
    <recommendedName>
        <fullName evidence="5">Condensation domain-containing protein</fullName>
    </recommendedName>
</protein>
<evidence type="ECO:0000256" key="2">
    <source>
        <dbReference type="SAM" id="MobiDB-lite"/>
    </source>
</evidence>
<reference evidence="3" key="1">
    <citation type="submission" date="2019-11" db="EMBL/GenBank/DDBJ databases">
        <title>Bipolaris sorokiniana Genome sequencing.</title>
        <authorList>
            <person name="Wang H."/>
        </authorList>
    </citation>
    <scope>NUCLEOTIDE SEQUENCE</scope>
</reference>
<dbReference type="PANTHER" id="PTHR45398">
    <property type="match status" value="1"/>
</dbReference>
<dbReference type="Gene3D" id="3.40.50.12780">
    <property type="entry name" value="N-terminal domain of ligase-like"/>
    <property type="match status" value="1"/>
</dbReference>
<dbReference type="InterPro" id="IPR042099">
    <property type="entry name" value="ANL_N_sf"/>
</dbReference>
<comment type="similarity">
    <text evidence="1">Belongs to the NRP synthetase family.</text>
</comment>
<feature type="region of interest" description="Disordered" evidence="2">
    <location>
        <begin position="1"/>
        <end position="22"/>
    </location>
</feature>
<dbReference type="SUPFAM" id="SSF56801">
    <property type="entry name" value="Acetyl-CoA synthetase-like"/>
    <property type="match status" value="1"/>
</dbReference>
<organism evidence="3 4">
    <name type="scientific">Cochliobolus sativus</name>
    <name type="common">Common root rot and spot blotch fungus</name>
    <name type="synonym">Bipolaris sorokiniana</name>
    <dbReference type="NCBI Taxonomy" id="45130"/>
    <lineage>
        <taxon>Eukaryota</taxon>
        <taxon>Fungi</taxon>
        <taxon>Dikarya</taxon>
        <taxon>Ascomycota</taxon>
        <taxon>Pezizomycotina</taxon>
        <taxon>Dothideomycetes</taxon>
        <taxon>Pleosporomycetidae</taxon>
        <taxon>Pleosporales</taxon>
        <taxon>Pleosporineae</taxon>
        <taxon>Pleosporaceae</taxon>
        <taxon>Bipolaris</taxon>
    </lineage>
</organism>